<feature type="compositionally biased region" description="Low complexity" evidence="1">
    <location>
        <begin position="101"/>
        <end position="144"/>
    </location>
</feature>
<feature type="chain" id="PRO_5045405135" evidence="2">
    <location>
        <begin position="18"/>
        <end position="144"/>
    </location>
</feature>
<keyword evidence="2" id="KW-0732">Signal</keyword>
<protein>
    <submittedName>
        <fullName evidence="3">Uncharacterized protein</fullName>
    </submittedName>
</protein>
<reference evidence="3 4" key="1">
    <citation type="submission" date="2022-04" db="EMBL/GenBank/DDBJ databases">
        <title>Identification of a novel bacterium isolated from mangrove sediments.</title>
        <authorList>
            <person name="Pan X."/>
        </authorList>
    </citation>
    <scope>NUCLEOTIDE SEQUENCE [LARGE SCALE GENOMIC DNA]</scope>
    <source>
        <strain evidence="3 4">B2638</strain>
    </source>
</reference>
<dbReference type="Proteomes" id="UP001202281">
    <property type="component" value="Unassembled WGS sequence"/>
</dbReference>
<dbReference type="EMBL" id="JALHLG010000007">
    <property type="protein sequence ID" value="MCJ2186597.1"/>
    <property type="molecule type" value="Genomic_DNA"/>
</dbReference>
<evidence type="ECO:0000313" key="4">
    <source>
        <dbReference type="Proteomes" id="UP001202281"/>
    </source>
</evidence>
<evidence type="ECO:0000256" key="2">
    <source>
        <dbReference type="SAM" id="SignalP"/>
    </source>
</evidence>
<sequence length="144" mass="14284">MGSGKLVLLLIAGSVCAGILAASATTHAMRTYPKVPVIAARPTADYARRALALGGNSSWIEDDLSALDIPAWPFGRDEWDGSDDAGQPDGQSGPASGMDQPPGAEPAGEPLAPGGSTAQDAAADAAARAEAAAADVTAAERNGS</sequence>
<keyword evidence="4" id="KW-1185">Reference proteome</keyword>
<evidence type="ECO:0000313" key="3">
    <source>
        <dbReference type="EMBL" id="MCJ2186597.1"/>
    </source>
</evidence>
<proteinExistence type="predicted"/>
<comment type="caution">
    <text evidence="3">The sequence shown here is derived from an EMBL/GenBank/DDBJ whole genome shotgun (WGS) entry which is preliminary data.</text>
</comment>
<feature type="signal peptide" evidence="2">
    <location>
        <begin position="1"/>
        <end position="17"/>
    </location>
</feature>
<dbReference type="RefSeq" id="WP_243919215.1">
    <property type="nucleotide sequence ID" value="NZ_JALHLG010000007.1"/>
</dbReference>
<evidence type="ECO:0000256" key="1">
    <source>
        <dbReference type="SAM" id="MobiDB-lite"/>
    </source>
</evidence>
<gene>
    <name evidence="3" type="ORF">MTR66_07190</name>
</gene>
<organism evidence="3 4">
    <name type="scientific">Novosphingobium beihaiensis</name>
    <dbReference type="NCBI Taxonomy" id="2930389"/>
    <lineage>
        <taxon>Bacteria</taxon>
        <taxon>Pseudomonadati</taxon>
        <taxon>Pseudomonadota</taxon>
        <taxon>Alphaproteobacteria</taxon>
        <taxon>Sphingomonadales</taxon>
        <taxon>Sphingomonadaceae</taxon>
        <taxon>Novosphingobium</taxon>
    </lineage>
</organism>
<accession>A0ABT0BNI0</accession>
<name>A0ABT0BNI0_9SPHN</name>
<feature type="region of interest" description="Disordered" evidence="1">
    <location>
        <begin position="71"/>
        <end position="144"/>
    </location>
</feature>